<proteinExistence type="predicted"/>
<keyword evidence="2" id="KW-1185">Reference proteome</keyword>
<sequence>MTGSNAFFDQIAQLFHGDTDGACQAMLDKFDELRVYQVTWNLGVAEHPPVFSVAASSAAEGAVVLQKEPDVRDGEVHTWGETIYAVYGVVLPVCKFQEARIGSESLVFRSGR</sequence>
<dbReference type="Proteomes" id="UP000540698">
    <property type="component" value="Unassembled WGS sequence"/>
</dbReference>
<dbReference type="RefSeq" id="WP_157114266.1">
    <property type="nucleotide sequence ID" value="NZ_JAAXOS010000021.1"/>
</dbReference>
<protein>
    <submittedName>
        <fullName evidence="1">Uncharacterized protein</fullName>
    </submittedName>
</protein>
<accession>A0A7X6R6P1</accession>
<evidence type="ECO:0000313" key="2">
    <source>
        <dbReference type="Proteomes" id="UP000540698"/>
    </source>
</evidence>
<comment type="caution">
    <text evidence="1">The sequence shown here is derived from an EMBL/GenBank/DDBJ whole genome shotgun (WGS) entry which is preliminary data.</text>
</comment>
<name>A0A7X6R6P1_9NOCA</name>
<gene>
    <name evidence="1" type="ORF">HGB38_31780</name>
</gene>
<dbReference type="EMBL" id="JAAXOS010000021">
    <property type="protein sequence ID" value="NKY30759.1"/>
    <property type="molecule type" value="Genomic_DNA"/>
</dbReference>
<evidence type="ECO:0000313" key="1">
    <source>
        <dbReference type="EMBL" id="NKY30759.1"/>
    </source>
</evidence>
<dbReference type="AlphaFoldDB" id="A0A7X6R6P1"/>
<reference evidence="1 2" key="1">
    <citation type="submission" date="2020-04" db="EMBL/GenBank/DDBJ databases">
        <title>MicrobeNet Type strains.</title>
        <authorList>
            <person name="Nicholson A.C."/>
        </authorList>
    </citation>
    <scope>NUCLEOTIDE SEQUENCE [LARGE SCALE GENOMIC DNA]</scope>
    <source>
        <strain evidence="1 2">DSM 44956</strain>
    </source>
</reference>
<organism evidence="1 2">
    <name type="scientific">Nocardia gamkensis</name>
    <dbReference type="NCBI Taxonomy" id="352869"/>
    <lineage>
        <taxon>Bacteria</taxon>
        <taxon>Bacillati</taxon>
        <taxon>Actinomycetota</taxon>
        <taxon>Actinomycetes</taxon>
        <taxon>Mycobacteriales</taxon>
        <taxon>Nocardiaceae</taxon>
        <taxon>Nocardia</taxon>
    </lineage>
</organism>